<evidence type="ECO:0000313" key="3">
    <source>
        <dbReference type="Proteomes" id="UP000244912"/>
    </source>
</evidence>
<dbReference type="InterPro" id="IPR036724">
    <property type="entry name" value="Cobalamin-bd_sf"/>
</dbReference>
<organism evidence="2 3">
    <name type="scientific">Palleronia abyssalis</name>
    <dbReference type="NCBI Taxonomy" id="1501240"/>
    <lineage>
        <taxon>Bacteria</taxon>
        <taxon>Pseudomonadati</taxon>
        <taxon>Pseudomonadota</taxon>
        <taxon>Alphaproteobacteria</taxon>
        <taxon>Rhodobacterales</taxon>
        <taxon>Roseobacteraceae</taxon>
        <taxon>Palleronia</taxon>
    </lineage>
</organism>
<dbReference type="GO" id="GO:0046872">
    <property type="term" value="F:metal ion binding"/>
    <property type="evidence" value="ECO:0007669"/>
    <property type="project" value="InterPro"/>
</dbReference>
<protein>
    <recommendedName>
        <fullName evidence="1">B12-binding domain-containing protein</fullName>
    </recommendedName>
</protein>
<keyword evidence="3" id="KW-1185">Reference proteome</keyword>
<gene>
    <name evidence="2" type="ORF">PAA8504_02510</name>
</gene>
<dbReference type="RefSeq" id="WP_108894497.1">
    <property type="nucleotide sequence ID" value="NZ_ONZF01000005.1"/>
</dbReference>
<proteinExistence type="predicted"/>
<dbReference type="InterPro" id="IPR006158">
    <property type="entry name" value="Cobalamin-bd"/>
</dbReference>
<name>A0A2R8BX15_9RHOB</name>
<feature type="domain" description="B12-binding" evidence="1">
    <location>
        <begin position="129"/>
        <end position="258"/>
    </location>
</feature>
<dbReference type="AlphaFoldDB" id="A0A2R8BX15"/>
<dbReference type="Proteomes" id="UP000244912">
    <property type="component" value="Unassembled WGS sequence"/>
</dbReference>
<evidence type="ECO:0000313" key="2">
    <source>
        <dbReference type="EMBL" id="SPJ24673.1"/>
    </source>
</evidence>
<accession>A0A2R8BX15</accession>
<dbReference type="OrthoDB" id="5498228at2"/>
<dbReference type="EMBL" id="ONZF01000005">
    <property type="protein sequence ID" value="SPJ24673.1"/>
    <property type="molecule type" value="Genomic_DNA"/>
</dbReference>
<dbReference type="SUPFAM" id="SSF52242">
    <property type="entry name" value="Cobalamin (vitamin B12)-binding domain"/>
    <property type="match status" value="1"/>
</dbReference>
<evidence type="ECO:0000259" key="1">
    <source>
        <dbReference type="PROSITE" id="PS51332"/>
    </source>
</evidence>
<dbReference type="Pfam" id="PF02310">
    <property type="entry name" value="B12-binding"/>
    <property type="match status" value="1"/>
</dbReference>
<dbReference type="Gene3D" id="3.40.50.280">
    <property type="entry name" value="Cobalamin-binding domain"/>
    <property type="match status" value="1"/>
</dbReference>
<dbReference type="GO" id="GO:0031419">
    <property type="term" value="F:cobalamin binding"/>
    <property type="evidence" value="ECO:0007669"/>
    <property type="project" value="InterPro"/>
</dbReference>
<reference evidence="2 3" key="1">
    <citation type="submission" date="2018-03" db="EMBL/GenBank/DDBJ databases">
        <authorList>
            <person name="Keele B.F."/>
        </authorList>
    </citation>
    <scope>NUCLEOTIDE SEQUENCE [LARGE SCALE GENOMIC DNA]</scope>
    <source>
        <strain evidence="2 3">CECT 8504</strain>
    </source>
</reference>
<sequence length="258" mass="27903">MRSKQQTRWDVPLRNGGDLDDLVSHALGLTARKHRAASSQGGAKWVERLRDAVVDTHSERRLAVLAEMRASGLSVRDMCDVVIPEVARNLGEAWVDDRMSFADVTIACARLQSLLREDILAGTGDYSERAGELLVLVRADEHHTLGALVLTGQLRSHGVSVRLMMGRPEPDVLTLVEDCDFDAILLSISRADAYPGLLRSVAAIRSAAGGNVPVIVGGSILELGEPMALEVSGADYATNDIFTALAVCRHDDRTNRAN</sequence>
<dbReference type="PROSITE" id="PS51332">
    <property type="entry name" value="B12_BINDING"/>
    <property type="match status" value="1"/>
</dbReference>